<accession>A0A2P1GMJ0</accession>
<feature type="region of interest" description="Disordered" evidence="1">
    <location>
        <begin position="111"/>
        <end position="150"/>
    </location>
</feature>
<feature type="compositionally biased region" description="Polar residues" evidence="1">
    <location>
        <begin position="111"/>
        <end position="146"/>
    </location>
</feature>
<proteinExistence type="predicted"/>
<dbReference type="EMBL" id="MG599966">
    <property type="protein sequence ID" value="AVM87207.1"/>
    <property type="molecule type" value="Genomic_RNA"/>
</dbReference>
<evidence type="ECO:0000313" key="2">
    <source>
        <dbReference type="EMBL" id="AVM87207.1"/>
    </source>
</evidence>
<reference evidence="2" key="1">
    <citation type="journal article" date="2018" name="Nature">
        <title>The evolutionary history of vertebrate RNA viruses.</title>
        <authorList>
            <person name="Shi M."/>
            <person name="Lin X.D."/>
            <person name="Chen X."/>
            <person name="Tian J.H."/>
            <person name="Chen L.J."/>
            <person name="Li K."/>
            <person name="Wang W."/>
            <person name="Eden J.S."/>
            <person name="Shen J.J."/>
            <person name="Liu L."/>
            <person name="Holmes E.C."/>
            <person name="Zhang Y.Z."/>
        </authorList>
    </citation>
    <scope>NUCLEOTIDE SEQUENCE</scope>
    <source>
        <strain evidence="2">LXMC182266</strain>
    </source>
</reference>
<organism evidence="2">
    <name type="scientific">Wenling callionymus kaianus calicivirus</name>
    <dbReference type="NCBI Taxonomy" id="2116387"/>
    <lineage>
        <taxon>Viruses</taxon>
        <taxon>Riboviria</taxon>
        <taxon>Orthornavirae</taxon>
        <taxon>Pisuviricota</taxon>
        <taxon>Pisoniviricetes</taxon>
        <taxon>Picornavirales</taxon>
        <taxon>Caliciviridae</taxon>
    </lineage>
</organism>
<protein>
    <submittedName>
        <fullName evidence="2">VP2</fullName>
    </submittedName>
</protein>
<evidence type="ECO:0000256" key="1">
    <source>
        <dbReference type="SAM" id="MobiDB-lite"/>
    </source>
</evidence>
<sequence>MAAAFGAAAGELLGAAATLGGTLGAARISADNQKYLQQKDFGFRQGIIDQHRLALSQSGLPAYMAYQSQNSLSTLGANTYASPNTFVSYNRGSTNYRPYATYSFSDYQRSKHTGASTTRGSAQSGFTNPNYASNRNPFATDGNNIQMRPVNYSDRHNFPVVQWHERGQSDA</sequence>
<name>A0A2P1GMJ0_9CALI</name>